<sequence>MQALLSNNRDTNTCSESWILLNYANQIKPSLIHSTFDNNLAKDAFEEYLNKHNDFNFLEHQKKFLLDLYQPLGKGYRYVIDKTPRYWEILPEIRELFPKSKIIVIKRNPIEVARSIFKTWNVEQMQALTAYKRDLLFGPGRITEFEKNNKDNSRNYFLRYEDLLNNTESVVRNLYYWMDVTFTSDILKINNNVKYKGKFGDPYLNSNKDYQKIKAESRILELSKLQMEFLDGYANFLGPEFLMEYGEYKYDMGTAKKTLAFSHFIHLNNNQFENYNFKERMKAVIKEKIFRLLNK</sequence>
<accession>A0ABT0Z0E3</accession>
<dbReference type="InterPro" id="IPR027417">
    <property type="entry name" value="P-loop_NTPase"/>
</dbReference>
<organism evidence="1 2">
    <name type="scientific">Gramella jeungdoensis</name>
    <dbReference type="NCBI Taxonomy" id="708091"/>
    <lineage>
        <taxon>Bacteria</taxon>
        <taxon>Pseudomonadati</taxon>
        <taxon>Bacteroidota</taxon>
        <taxon>Flavobacteriia</taxon>
        <taxon>Flavobacteriales</taxon>
        <taxon>Flavobacteriaceae</taxon>
        <taxon>Christiangramia</taxon>
    </lineage>
</organism>
<keyword evidence="2" id="KW-1185">Reference proteome</keyword>
<evidence type="ECO:0000313" key="2">
    <source>
        <dbReference type="Proteomes" id="UP001155077"/>
    </source>
</evidence>
<dbReference type="SUPFAM" id="SSF52540">
    <property type="entry name" value="P-loop containing nucleoside triphosphate hydrolases"/>
    <property type="match status" value="1"/>
</dbReference>
<comment type="caution">
    <text evidence="1">The sequence shown here is derived from an EMBL/GenBank/DDBJ whole genome shotgun (WGS) entry which is preliminary data.</text>
</comment>
<dbReference type="EMBL" id="JAMSCK010000002">
    <property type="protein sequence ID" value="MCM8569198.1"/>
    <property type="molecule type" value="Genomic_DNA"/>
</dbReference>
<evidence type="ECO:0000313" key="1">
    <source>
        <dbReference type="EMBL" id="MCM8569198.1"/>
    </source>
</evidence>
<reference evidence="1" key="1">
    <citation type="submission" date="2022-06" db="EMBL/GenBank/DDBJ databases">
        <title>Gramella sediminis sp. nov., isolated from deep-sea sediment of the Indian Ocean.</title>
        <authorList>
            <person name="Yang L."/>
        </authorList>
    </citation>
    <scope>NUCLEOTIDE SEQUENCE</scope>
    <source>
        <strain evidence="1">HMD3159</strain>
    </source>
</reference>
<protein>
    <submittedName>
        <fullName evidence="1">Sulfotransferase</fullName>
    </submittedName>
</protein>
<name>A0ABT0Z0E3_9FLAO</name>
<proteinExistence type="predicted"/>
<dbReference type="Proteomes" id="UP001155077">
    <property type="component" value="Unassembled WGS sequence"/>
</dbReference>
<dbReference type="Pfam" id="PF13469">
    <property type="entry name" value="Sulfotransfer_3"/>
    <property type="match status" value="1"/>
</dbReference>
<gene>
    <name evidence="1" type="ORF">NE848_07400</name>
</gene>
<dbReference type="Gene3D" id="3.40.50.300">
    <property type="entry name" value="P-loop containing nucleotide triphosphate hydrolases"/>
    <property type="match status" value="1"/>
</dbReference>